<proteinExistence type="predicted"/>
<evidence type="ECO:0000313" key="2">
    <source>
        <dbReference type="EMBL" id="MBD1549042.1"/>
    </source>
</evidence>
<name>A0A926NX85_9HYPH</name>
<accession>A0A926NX85</accession>
<protein>
    <submittedName>
        <fullName evidence="2">Uncharacterized protein</fullName>
    </submittedName>
</protein>
<reference evidence="2" key="1">
    <citation type="submission" date="2020-05" db="EMBL/GenBank/DDBJ databases">
        <title>Identification of trans-AT polyketide cluster in two marine bacteria, producers of a novel glutaramide-containing polyketide sesbanimide D and analogs.</title>
        <authorList>
            <person name="Kacar D."/>
            <person name="Rodriguez P."/>
            <person name="Canedo L."/>
            <person name="Gonzalez E."/>
            <person name="Galan B."/>
            <person name="De La Calle F."/>
            <person name="Garcia J.L."/>
        </authorList>
    </citation>
    <scope>NUCLEOTIDE SEQUENCE</scope>
    <source>
        <strain evidence="2">PHM038</strain>
    </source>
</reference>
<feature type="region of interest" description="Disordered" evidence="1">
    <location>
        <begin position="133"/>
        <end position="160"/>
    </location>
</feature>
<dbReference type="Proteomes" id="UP000598467">
    <property type="component" value="Unassembled WGS sequence"/>
</dbReference>
<dbReference type="EMBL" id="JABFCZ010000029">
    <property type="protein sequence ID" value="MBD1549042.1"/>
    <property type="molecule type" value="Genomic_DNA"/>
</dbReference>
<dbReference type="RefSeq" id="WP_190293721.1">
    <property type="nucleotide sequence ID" value="NZ_JABFCZ010000029.1"/>
</dbReference>
<gene>
    <name evidence="2" type="ORF">HK439_22510</name>
</gene>
<evidence type="ECO:0000256" key="1">
    <source>
        <dbReference type="SAM" id="MobiDB-lite"/>
    </source>
</evidence>
<organism evidence="2 3">
    <name type="scientific">Roseibium aggregatum</name>
    <dbReference type="NCBI Taxonomy" id="187304"/>
    <lineage>
        <taxon>Bacteria</taxon>
        <taxon>Pseudomonadati</taxon>
        <taxon>Pseudomonadota</taxon>
        <taxon>Alphaproteobacteria</taxon>
        <taxon>Hyphomicrobiales</taxon>
        <taxon>Stappiaceae</taxon>
        <taxon>Roseibium</taxon>
    </lineage>
</organism>
<evidence type="ECO:0000313" key="3">
    <source>
        <dbReference type="Proteomes" id="UP000598467"/>
    </source>
</evidence>
<dbReference type="AlphaFoldDB" id="A0A926NX85"/>
<sequence length="771" mass="83266">METDIVFFHNPLLQNRHEHRLNLFRCFFSILDGRFRLLSSSASISDGRPGRLHKARARISRCTAALWIGAALVVPATSAYAQSAAEEAFRAYPDSLKKLGFDVTNDPIQYDSATDTVTVPNFRMNFSGSADFAIPKKSETTEPGAPDDSKKQQKQQKQHLEYSLTVSSPAMAFTGLTQTESGIHADAVRYPEGAGLSVNVMLNGESIVQSNLTMTGVRADNYTIVLPKLPAEDPQHPASRWLPVLSFLKAGSYDSVETDEISGIISVTLHTDDGTAITGNNKITVTGYQALNFKDGVIGEYSTEGATQDIEVTIAGKKAGKETSRQGRTSYKDINLGNFLALLDPDVPETGNPLPLLRSAQAQNYEIHRNIPPDQPYDVTIASVDVSGVTVTKRDFDFLDLLDDLFSGKKPALEQFVTAAFQAYRSFGISDASMRDIIVTLPNGEDQRQTVTFSMGEIGLSEMSSDKIGDIRVSDMKAPSLPNGGSFSLGRAHLGNLDFAPYGPMAKLIPTLVTEAGKSRPDPMRIARVFTPRSISYGLEDLHIVVPGEGEIVVGKLAHDFSTTAAPIPTDISARTDNASIPVDALDNAQAAAFLKEIGLKNFTWSDETRLHWDEDTLELTLEKLMIDVQDLGRAEATMKFANVPKALFEDPQTQGQIALVSSAFVGAEISFADAGVTTKAIQKMAQDAGAPEETFIQALVMQAEAALQPINDPAFTKTVSDAVADFLANPGTFRVVLAPVKPVPVAQIVGSMVTPQVLPGLLNVQVTSTH</sequence>
<comment type="caution">
    <text evidence="2">The sequence shown here is derived from an EMBL/GenBank/DDBJ whole genome shotgun (WGS) entry which is preliminary data.</text>
</comment>